<dbReference type="EMBL" id="JAMKFB020000012">
    <property type="protein sequence ID" value="KAL0180078.1"/>
    <property type="molecule type" value="Genomic_DNA"/>
</dbReference>
<keyword evidence="3" id="KW-1185">Reference proteome</keyword>
<sequence length="68" mass="7947">EFSRFHKEITPMFDGLNNNRVHWKELADIYQAKVDAIENERKRLEEEQAKKGTSDPLAHIFLSVYGQG</sequence>
<feature type="domain" description="PDEase" evidence="1">
    <location>
        <begin position="1"/>
        <end position="30"/>
    </location>
</feature>
<evidence type="ECO:0000259" key="1">
    <source>
        <dbReference type="PROSITE" id="PS51845"/>
    </source>
</evidence>
<accession>A0ABD0Q338</accession>
<organism evidence="2 3">
    <name type="scientific">Cirrhinus mrigala</name>
    <name type="common">Mrigala</name>
    <dbReference type="NCBI Taxonomy" id="683832"/>
    <lineage>
        <taxon>Eukaryota</taxon>
        <taxon>Metazoa</taxon>
        <taxon>Chordata</taxon>
        <taxon>Craniata</taxon>
        <taxon>Vertebrata</taxon>
        <taxon>Euteleostomi</taxon>
        <taxon>Actinopterygii</taxon>
        <taxon>Neopterygii</taxon>
        <taxon>Teleostei</taxon>
        <taxon>Ostariophysi</taxon>
        <taxon>Cypriniformes</taxon>
        <taxon>Cyprinidae</taxon>
        <taxon>Labeoninae</taxon>
        <taxon>Labeonini</taxon>
        <taxon>Cirrhinus</taxon>
    </lineage>
</organism>
<protein>
    <recommendedName>
        <fullName evidence="1">PDEase domain-containing protein</fullName>
    </recommendedName>
</protein>
<proteinExistence type="predicted"/>
<dbReference type="InterPro" id="IPR002073">
    <property type="entry name" value="PDEase_catalytic_dom"/>
</dbReference>
<evidence type="ECO:0000313" key="2">
    <source>
        <dbReference type="EMBL" id="KAL0180078.1"/>
    </source>
</evidence>
<comment type="caution">
    <text evidence="2">The sequence shown here is derived from an EMBL/GenBank/DDBJ whole genome shotgun (WGS) entry which is preliminary data.</text>
</comment>
<name>A0ABD0Q338_CIRMR</name>
<reference evidence="2 3" key="1">
    <citation type="submission" date="2024-05" db="EMBL/GenBank/DDBJ databases">
        <title>Genome sequencing and assembly of Indian major carp, Cirrhinus mrigala (Hamilton, 1822).</title>
        <authorList>
            <person name="Mohindra V."/>
            <person name="Chowdhury L.M."/>
            <person name="Lal K."/>
            <person name="Jena J.K."/>
        </authorList>
    </citation>
    <scope>NUCLEOTIDE SEQUENCE [LARGE SCALE GENOMIC DNA]</scope>
    <source>
        <strain evidence="2">CM1030</strain>
        <tissue evidence="2">Blood</tissue>
    </source>
</reference>
<evidence type="ECO:0000313" key="3">
    <source>
        <dbReference type="Proteomes" id="UP001529510"/>
    </source>
</evidence>
<feature type="non-terminal residue" evidence="2">
    <location>
        <position position="1"/>
    </location>
</feature>
<gene>
    <name evidence="2" type="ORF">M9458_025520</name>
</gene>
<dbReference type="Proteomes" id="UP001529510">
    <property type="component" value="Unassembled WGS sequence"/>
</dbReference>
<dbReference type="AlphaFoldDB" id="A0ABD0Q338"/>
<dbReference type="PROSITE" id="PS51845">
    <property type="entry name" value="PDEASE_I_2"/>
    <property type="match status" value="1"/>
</dbReference>